<gene>
    <name evidence="1" type="ORF">ACWI_13790</name>
</gene>
<name>A0A1F2PHJ9_9FIRM</name>
<protein>
    <submittedName>
        <fullName evidence="1">Uncharacterized protein</fullName>
    </submittedName>
</protein>
<comment type="caution">
    <text evidence="1">The sequence shown here is derived from an EMBL/GenBank/DDBJ whole genome shotgun (WGS) entry which is preliminary data.</text>
</comment>
<dbReference type="Proteomes" id="UP000176244">
    <property type="component" value="Unassembled WGS sequence"/>
</dbReference>
<accession>A0A1F2PHJ9</accession>
<organism evidence="1 2">
    <name type="scientific">Acetobacterium wieringae</name>
    <dbReference type="NCBI Taxonomy" id="52694"/>
    <lineage>
        <taxon>Bacteria</taxon>
        <taxon>Bacillati</taxon>
        <taxon>Bacillota</taxon>
        <taxon>Clostridia</taxon>
        <taxon>Eubacteriales</taxon>
        <taxon>Eubacteriaceae</taxon>
        <taxon>Acetobacterium</taxon>
    </lineage>
</organism>
<evidence type="ECO:0000313" key="2">
    <source>
        <dbReference type="Proteomes" id="UP000176244"/>
    </source>
</evidence>
<dbReference type="AlphaFoldDB" id="A0A1F2PHJ9"/>
<evidence type="ECO:0000313" key="1">
    <source>
        <dbReference type="EMBL" id="OFV70793.1"/>
    </source>
</evidence>
<dbReference type="EMBL" id="LKEU01000027">
    <property type="protein sequence ID" value="OFV70793.1"/>
    <property type="molecule type" value="Genomic_DNA"/>
</dbReference>
<dbReference type="STRING" id="52694.ACWI_13790"/>
<proteinExistence type="predicted"/>
<sequence>MSTRGFRCLWIRLQLKDKRFIKMPFPIQLYILEELLDCCLDLLSIACLFIPQRSTGGSSSDISVHLMKELVLVVMALLRALNDDEPYDLIDIRTDEVQLSIRVK</sequence>
<reference evidence="1 2" key="1">
    <citation type="submission" date="2015-09" db="EMBL/GenBank/DDBJ databases">
        <title>Genome sequence of Acetobacterium wieringae DSM 1911.</title>
        <authorList>
            <person name="Poehlein A."/>
            <person name="Bengelsdorf F.R."/>
            <person name="Schiel-Bengelsdorf B."/>
            <person name="Duerre P."/>
            <person name="Daniel R."/>
        </authorList>
    </citation>
    <scope>NUCLEOTIDE SEQUENCE [LARGE SCALE GENOMIC DNA]</scope>
    <source>
        <strain evidence="1 2">DSM 1911</strain>
    </source>
</reference>